<proteinExistence type="predicted"/>
<dbReference type="EMBL" id="JARQWQ010000170">
    <property type="protein sequence ID" value="KAK2547721.1"/>
    <property type="molecule type" value="Genomic_DNA"/>
</dbReference>
<dbReference type="GO" id="GO:0005737">
    <property type="term" value="C:cytoplasm"/>
    <property type="evidence" value="ECO:0007669"/>
    <property type="project" value="TreeGrafter"/>
</dbReference>
<keyword evidence="4" id="KW-1185">Reference proteome</keyword>
<dbReference type="AlphaFoldDB" id="A0AAD9PRI8"/>
<organism evidence="3 4">
    <name type="scientific">Acropora cervicornis</name>
    <name type="common">Staghorn coral</name>
    <dbReference type="NCBI Taxonomy" id="6130"/>
    <lineage>
        <taxon>Eukaryota</taxon>
        <taxon>Metazoa</taxon>
        <taxon>Cnidaria</taxon>
        <taxon>Anthozoa</taxon>
        <taxon>Hexacorallia</taxon>
        <taxon>Scleractinia</taxon>
        <taxon>Astrocoeniina</taxon>
        <taxon>Acroporidae</taxon>
        <taxon>Acropora</taxon>
    </lineage>
</organism>
<dbReference type="Gene3D" id="3.40.50.300">
    <property type="entry name" value="P-loop containing nucleotide triphosphate hydrolases"/>
    <property type="match status" value="1"/>
</dbReference>
<evidence type="ECO:0000313" key="3">
    <source>
        <dbReference type="EMBL" id="KAK2547721.1"/>
    </source>
</evidence>
<dbReference type="Proteomes" id="UP001249851">
    <property type="component" value="Unassembled WGS sequence"/>
</dbReference>
<dbReference type="PANTHER" id="PTHR48051:SF39">
    <property type="entry name" value="P53-INDUCED DEATH DOMAIN PROTEIN 1"/>
    <property type="match status" value="1"/>
</dbReference>
<dbReference type="InterPro" id="IPR032675">
    <property type="entry name" value="LRR_dom_sf"/>
</dbReference>
<dbReference type="GO" id="GO:0009966">
    <property type="term" value="P:regulation of signal transduction"/>
    <property type="evidence" value="ECO:0007669"/>
    <property type="project" value="UniProtKB-ARBA"/>
</dbReference>
<protein>
    <submittedName>
        <fullName evidence="3">Malignant fibrous histiocytoma-amplified sequence 1</fullName>
    </submittedName>
</protein>
<dbReference type="Gene3D" id="3.80.10.10">
    <property type="entry name" value="Ribonuclease Inhibitor"/>
    <property type="match status" value="1"/>
</dbReference>
<dbReference type="SUPFAM" id="SSF52058">
    <property type="entry name" value="L domain-like"/>
    <property type="match status" value="1"/>
</dbReference>
<evidence type="ECO:0000256" key="1">
    <source>
        <dbReference type="ARBA" id="ARBA00022614"/>
    </source>
</evidence>
<dbReference type="InterPro" id="IPR027417">
    <property type="entry name" value="P-loop_NTPase"/>
</dbReference>
<accession>A0AAD9PRI8</accession>
<dbReference type="InterPro" id="IPR003591">
    <property type="entry name" value="Leu-rich_rpt_typical-subtyp"/>
</dbReference>
<keyword evidence="2" id="KW-0677">Repeat</keyword>
<dbReference type="InterPro" id="IPR036388">
    <property type="entry name" value="WH-like_DNA-bd_sf"/>
</dbReference>
<sequence length="902" mass="102125">MADEYGFEMINMVPKEIPTTEENGIITVDLEGYDPVAPEDLCRICNIHRLNHLRLFSNYLKEIPPKFCQLRQLRTLVMSCSSIKPDNGLPRLPEQFGKFSLLEELHLAGNHFEAFPLPICKLCGLKKLYMNNCTLTKIPQQLNNISCLTVVDFSYNSLGNPDSLPEEFFNLPSLKDLYLIDCQLKELPPAIGNLRSLKGLRVGRNNLSSLPEQLYNLTNLTKLDACRNNIAELSPRIGQLCNLELLIIMENKLTTLPDEIKNLQSCKHINLFDNKLTCLPRAIIEMPALHSLIVDGNNNLRRPPFDACRGGLSSIRGYFESLDAVNSEAVHSQRLKLVILGEAGAGKTSLAHALVHATALTFPDGQPHSTVGVDFHMWRPDPSGVEFYIIDFAEALHILVVDLFHYEPTKSCFCTTIGDWLDFITSRILKPRIMIVPTHLDEFDSSDTSEVKNRCDDILERVRQYGVAQIALIDREISEKKKKGLKNPVQCGSDPEWKKKNPPIISSVLNSSPLSEVSVLPQSYMSNIRELVGMNALHMEIIRVANDQQLFPSVGRDLPPDWITLEKELKKYREEVHCMSFKDFEAFAKKCTKLSPQGIKAALLYLDSIGQVRYYEGTPSEYDVFIDLKWLGKLAKCLFRHDLEHTLKFDERYGKCIWDEMSLDDDIFLQMVALLHHLGLACPMHSDSSDERNLLVPWFLNDYPEPAQLMSTSSPKDEEEIHLLFMMSYLPPGLFNRLRVRCCFPGVNYLNWKDHLQLLIDDHWVDVWNDKHPPGTEASSPSIHIKGRGPKVCPLCNQKGKASPCLFSCSNWLSTTPQNKHLSAQTKICKASSWLGEKFPINLIYPPPVSEDVPAALIADLSQMIAKEHNLVGMYLGLLKDKLNALDEEHSSVEEKIVAIQN</sequence>
<dbReference type="InterPro" id="IPR050216">
    <property type="entry name" value="LRR_domain-containing"/>
</dbReference>
<evidence type="ECO:0000313" key="4">
    <source>
        <dbReference type="Proteomes" id="UP001249851"/>
    </source>
</evidence>
<evidence type="ECO:0000256" key="2">
    <source>
        <dbReference type="ARBA" id="ARBA00022737"/>
    </source>
</evidence>
<name>A0AAD9PRI8_ACRCE</name>
<keyword evidence="1" id="KW-0433">Leucine-rich repeat</keyword>
<reference evidence="3" key="2">
    <citation type="journal article" date="2023" name="Science">
        <title>Genomic signatures of disease resistance in endangered staghorn corals.</title>
        <authorList>
            <person name="Vollmer S.V."/>
            <person name="Selwyn J.D."/>
            <person name="Despard B.A."/>
            <person name="Roesel C.L."/>
        </authorList>
    </citation>
    <scope>NUCLEOTIDE SEQUENCE</scope>
    <source>
        <strain evidence="3">K2</strain>
    </source>
</reference>
<dbReference type="PANTHER" id="PTHR48051">
    <property type="match status" value="1"/>
</dbReference>
<comment type="caution">
    <text evidence="3">The sequence shown here is derived from an EMBL/GenBank/DDBJ whole genome shotgun (WGS) entry which is preliminary data.</text>
</comment>
<dbReference type="Gene3D" id="1.10.10.10">
    <property type="entry name" value="Winged helix-like DNA-binding domain superfamily/Winged helix DNA-binding domain"/>
    <property type="match status" value="1"/>
</dbReference>
<dbReference type="SUPFAM" id="SSF52540">
    <property type="entry name" value="P-loop containing nucleoside triphosphate hydrolases"/>
    <property type="match status" value="1"/>
</dbReference>
<gene>
    <name evidence="3" type="ORF">P5673_032241</name>
</gene>
<dbReference type="SMART" id="SM00369">
    <property type="entry name" value="LRR_TYP"/>
    <property type="match status" value="6"/>
</dbReference>
<reference evidence="3" key="1">
    <citation type="journal article" date="2023" name="G3 (Bethesda)">
        <title>Whole genome assembly and annotation of the endangered Caribbean coral Acropora cervicornis.</title>
        <authorList>
            <person name="Selwyn J.D."/>
            <person name="Vollmer S.V."/>
        </authorList>
    </citation>
    <scope>NUCLEOTIDE SEQUENCE</scope>
    <source>
        <strain evidence="3">K2</strain>
    </source>
</reference>